<accession>A0A9N9MF46</accession>
<dbReference type="OrthoDB" id="1932706at2759"/>
<proteinExistence type="inferred from homology"/>
<gene>
    <name evidence="4" type="ORF">CEUTPL_LOCUS2573</name>
</gene>
<dbReference type="AlphaFoldDB" id="A0A9N9MF46"/>
<organism evidence="4 5">
    <name type="scientific">Ceutorhynchus assimilis</name>
    <name type="common">cabbage seed weevil</name>
    <dbReference type="NCBI Taxonomy" id="467358"/>
    <lineage>
        <taxon>Eukaryota</taxon>
        <taxon>Metazoa</taxon>
        <taxon>Ecdysozoa</taxon>
        <taxon>Arthropoda</taxon>
        <taxon>Hexapoda</taxon>
        <taxon>Insecta</taxon>
        <taxon>Pterygota</taxon>
        <taxon>Neoptera</taxon>
        <taxon>Endopterygota</taxon>
        <taxon>Coleoptera</taxon>
        <taxon>Polyphaga</taxon>
        <taxon>Cucujiformia</taxon>
        <taxon>Curculionidae</taxon>
        <taxon>Ceutorhynchinae</taxon>
        <taxon>Ceutorhynchus</taxon>
    </lineage>
</organism>
<dbReference type="EMBL" id="OU892287">
    <property type="protein sequence ID" value="CAG9761880.1"/>
    <property type="molecule type" value="Genomic_DNA"/>
</dbReference>
<sequence length="1006" mass="111612">MQSLEAACEEGEHAAKRLKTLRAASQPLTSSCFPSKEECQPSTSNCEEKPARFDLFEELRKLQESDSSSCEEEEYDSDDREEIVNSDIKFKPLILEQLVQKEKLNTIILNLYPGSKGYSLAFRFQDRHNMGYREDNEELIHTMIRGYEEDTLLNYLNREEIPPFILDALDKFDFLFYNGCVIAEVRNYRPAHPENKYYTHHVLLRPTQQTILADINTLTRDRTDFTSEDRDALESQILMAHTPNLCLEPDKNLENQISKIQNRTRVWNELPFYKITQKSSQVAANRKRKLYHFAHKDDLLEACSKAKKRRTCTTMMKSTKAVQLEEAKTVIPVPNLEAPANLTHPEHPVAINVKPMTWPEDTSDCSPHLMEEYTLETDITSKDKDKPRVYHIKLSIFQRPANLEFLGELYLDRDYKKDQRNGVACRFSLGSRPNAHRYVRQFTEIFTESGRKNARISCGLVSAAARSEAAARAQNGPSVQQQQPSVPQATPNPREQLESLSQSLQVQLNGVVQNAHPVQIVTSQHSQLVQIQQSVQKSHQMRSQELEIDAMARKLEISSQQFQAAEKAKRQQQAAAAVAAQQQKLLSNSNIISLLNSSPASNVNSDAVVNAINSASVVPQQRILARKVNTAGARVLSHSNLIALNNHNRANLQELTSSPAQTVTLSAAAINNATRVNLSNLNAQLASGQAQTVTLTPVNSAGGGSYSYTTMPVKQQVVHQRLVSSHQDGSNNSETALAALLVGTPAANRPDIASPNQANSLILEKLAANNSSSFGQTSKTSQATAQFVVQNAKTNTVISPMSSPPPQAGNTLNVQSLNLAQLQNFPGLHNVQFQLQNFSQPISLALNVGSQASQSLLMSLPNAQAQQASVTQSVQGVVLNAASSTGAGTSQLAHLVSSGNVKNITHHNIRTAGGSQTLQLRPGNPQFQLISQLQRPTRQQTIPGQTATISSRRSTPITIKMATPSNPNQFQHQPTMETIRHYQLLNQQKNLDNVFEKLKRSNNEHQ</sequence>
<dbReference type="Proteomes" id="UP001152799">
    <property type="component" value="Chromosome 11"/>
</dbReference>
<dbReference type="GO" id="GO:0000124">
    <property type="term" value="C:SAGA complex"/>
    <property type="evidence" value="ECO:0007669"/>
    <property type="project" value="InterPro"/>
</dbReference>
<name>A0A9N9MF46_9CUCU</name>
<dbReference type="Pfam" id="PF12090">
    <property type="entry name" value="Spt20_SEP"/>
    <property type="match status" value="1"/>
</dbReference>
<evidence type="ECO:0000256" key="2">
    <source>
        <dbReference type="SAM" id="MobiDB-lite"/>
    </source>
</evidence>
<evidence type="ECO:0000313" key="4">
    <source>
        <dbReference type="EMBL" id="CAG9761880.1"/>
    </source>
</evidence>
<dbReference type="InterPro" id="IPR021950">
    <property type="entry name" value="Spt20"/>
</dbReference>
<protein>
    <recommendedName>
        <fullName evidence="3">Spt20-like SEP domain-containing protein</fullName>
    </recommendedName>
</protein>
<reference evidence="4" key="1">
    <citation type="submission" date="2022-01" db="EMBL/GenBank/DDBJ databases">
        <authorList>
            <person name="King R."/>
        </authorList>
    </citation>
    <scope>NUCLEOTIDE SEQUENCE</scope>
</reference>
<dbReference type="InterPro" id="IPR046468">
    <property type="entry name" value="Spt20-like_SEP"/>
</dbReference>
<feature type="region of interest" description="Disordered" evidence="2">
    <location>
        <begin position="471"/>
        <end position="495"/>
    </location>
</feature>
<dbReference type="GO" id="GO:0003712">
    <property type="term" value="F:transcription coregulator activity"/>
    <property type="evidence" value="ECO:0007669"/>
    <property type="project" value="InterPro"/>
</dbReference>
<evidence type="ECO:0000259" key="3">
    <source>
        <dbReference type="Pfam" id="PF12090"/>
    </source>
</evidence>
<feature type="domain" description="Spt20-like SEP" evidence="3">
    <location>
        <begin position="103"/>
        <end position="259"/>
    </location>
</feature>
<dbReference type="PANTHER" id="PTHR13526:SF8">
    <property type="entry name" value="TRANSCRIPTION FACTOR SPT20 HOMOLOG"/>
    <property type="match status" value="1"/>
</dbReference>
<evidence type="ECO:0000313" key="5">
    <source>
        <dbReference type="Proteomes" id="UP001152799"/>
    </source>
</evidence>
<dbReference type="GO" id="GO:0006357">
    <property type="term" value="P:regulation of transcription by RNA polymerase II"/>
    <property type="evidence" value="ECO:0007669"/>
    <property type="project" value="TreeGrafter"/>
</dbReference>
<keyword evidence="5" id="KW-1185">Reference proteome</keyword>
<evidence type="ECO:0000256" key="1">
    <source>
        <dbReference type="ARBA" id="ARBA00009112"/>
    </source>
</evidence>
<dbReference type="PANTHER" id="PTHR13526">
    <property type="entry name" value="TRANSCRIPTION FACTOR SPT20 HOMOLOG"/>
    <property type="match status" value="1"/>
</dbReference>
<comment type="similarity">
    <text evidence="1">Belongs to the SPT20 family.</text>
</comment>
<feature type="compositionally biased region" description="Low complexity" evidence="2">
    <location>
        <begin position="471"/>
        <end position="488"/>
    </location>
</feature>